<evidence type="ECO:0000313" key="4">
    <source>
        <dbReference type="EMBL" id="KKB40570.1"/>
    </source>
</evidence>
<evidence type="ECO:0000256" key="1">
    <source>
        <dbReference type="ARBA" id="ARBA00006484"/>
    </source>
</evidence>
<dbReference type="NCBIfam" id="NF005214">
    <property type="entry name" value="PRK06701.1"/>
    <property type="match status" value="1"/>
</dbReference>
<evidence type="ECO:0000256" key="2">
    <source>
        <dbReference type="ARBA" id="ARBA00023002"/>
    </source>
</evidence>
<dbReference type="Pfam" id="PF13561">
    <property type="entry name" value="adh_short_C2"/>
    <property type="match status" value="1"/>
</dbReference>
<protein>
    <submittedName>
        <fullName evidence="4">Oxidoreductase, short chain dehydrogenase/reductase family</fullName>
    </submittedName>
</protein>
<dbReference type="FunFam" id="3.40.50.720:FF:000084">
    <property type="entry name" value="Short-chain dehydrogenase reductase"/>
    <property type="match status" value="1"/>
</dbReference>
<organism evidence="4 5">
    <name type="scientific">Bacillus thermotolerans</name>
    <name type="common">Quasibacillus thermotolerans</name>
    <dbReference type="NCBI Taxonomy" id="1221996"/>
    <lineage>
        <taxon>Bacteria</taxon>
        <taxon>Bacillati</taxon>
        <taxon>Bacillota</taxon>
        <taxon>Bacilli</taxon>
        <taxon>Bacillales</taxon>
        <taxon>Bacillaceae</taxon>
        <taxon>Bacillus</taxon>
    </lineage>
</organism>
<keyword evidence="2" id="KW-0560">Oxidoreductase</keyword>
<dbReference type="InterPro" id="IPR036291">
    <property type="entry name" value="NAD(P)-bd_dom_sf"/>
</dbReference>
<dbReference type="PRINTS" id="PR00081">
    <property type="entry name" value="GDHRDH"/>
</dbReference>
<dbReference type="EMBL" id="JWIR02000028">
    <property type="protein sequence ID" value="KKB40570.1"/>
    <property type="molecule type" value="Genomic_DNA"/>
</dbReference>
<dbReference type="InterPro" id="IPR020904">
    <property type="entry name" value="Sc_DH/Rdtase_CS"/>
</dbReference>
<sequence>MSQQEQKQTFPKQHQDVQPGRIDPMEPLPEHINDNYKGSGKLNGKKAIVTGGDSGIGRSTAVYFAKEGADVAVVYLEEHEDAEETKKLIEQEGQQCLLIAGDLGSEDFCKEVVQKTIDAFGQIDVLVNNAGEQHPQESLLDITAEQVEKTFRTNIFGYIYMAKAALPHLKKGASIINTASITAYQGNPKLIDYSATKGAIVSFTRALAMSLAKDGIRVNGVAPGPIWTPLIPSTFSEQDVAKFGANAPMERAGQPSELAPAYVYLASEDSSYVSGQMIHVNGGTVVNG</sequence>
<evidence type="ECO:0000256" key="3">
    <source>
        <dbReference type="SAM" id="MobiDB-lite"/>
    </source>
</evidence>
<accession>A0A0F5HTR8</accession>
<dbReference type="GO" id="GO:0016614">
    <property type="term" value="F:oxidoreductase activity, acting on CH-OH group of donors"/>
    <property type="evidence" value="ECO:0007669"/>
    <property type="project" value="UniProtKB-ARBA"/>
</dbReference>
<dbReference type="Gene3D" id="3.40.50.720">
    <property type="entry name" value="NAD(P)-binding Rossmann-like Domain"/>
    <property type="match status" value="1"/>
</dbReference>
<evidence type="ECO:0000313" key="5">
    <source>
        <dbReference type="Proteomes" id="UP000031563"/>
    </source>
</evidence>
<dbReference type="SUPFAM" id="SSF51735">
    <property type="entry name" value="NAD(P)-binding Rossmann-fold domains"/>
    <property type="match status" value="1"/>
</dbReference>
<proteinExistence type="inferred from homology"/>
<dbReference type="PRINTS" id="PR00080">
    <property type="entry name" value="SDRFAMILY"/>
</dbReference>
<reference evidence="4" key="1">
    <citation type="submission" date="2015-02" db="EMBL/GenBank/DDBJ databases">
        <title>Genome Assembly of Bacillaceae bacterium MTCC 8252.</title>
        <authorList>
            <person name="Verma A."/>
            <person name="Khatri I."/>
            <person name="Mual P."/>
            <person name="Subramanian S."/>
            <person name="Krishnamurthi S."/>
        </authorList>
    </citation>
    <scope>NUCLEOTIDE SEQUENCE [LARGE SCALE GENOMIC DNA]</scope>
    <source>
        <strain evidence="4">MTCC 8252</strain>
    </source>
</reference>
<dbReference type="CDD" id="cd05355">
    <property type="entry name" value="SDR_c1"/>
    <property type="match status" value="1"/>
</dbReference>
<accession>A0A0F5I5P6</accession>
<dbReference type="PANTHER" id="PTHR48107">
    <property type="entry name" value="NADPH-DEPENDENT ALDEHYDE REDUCTASE-LIKE PROTEIN, CHLOROPLASTIC-RELATED"/>
    <property type="match status" value="1"/>
</dbReference>
<name>A0A0F5I5P6_BACTR</name>
<dbReference type="STRING" id="1221996.QY95_01400"/>
<dbReference type="NCBIfam" id="NF005559">
    <property type="entry name" value="PRK07231.1"/>
    <property type="match status" value="1"/>
</dbReference>
<dbReference type="RefSeq" id="WP_039237543.1">
    <property type="nucleotide sequence ID" value="NZ_JWIR02000028.1"/>
</dbReference>
<feature type="compositionally biased region" description="Polar residues" evidence="3">
    <location>
        <begin position="1"/>
        <end position="12"/>
    </location>
</feature>
<keyword evidence="5" id="KW-1185">Reference proteome</keyword>
<dbReference type="InterPro" id="IPR002347">
    <property type="entry name" value="SDR_fam"/>
</dbReference>
<gene>
    <name evidence="4" type="ORF">QY95_01400</name>
</gene>
<dbReference type="PROSITE" id="PS00061">
    <property type="entry name" value="ADH_SHORT"/>
    <property type="match status" value="1"/>
</dbReference>
<dbReference type="AlphaFoldDB" id="A0A0F5I5P6"/>
<dbReference type="Proteomes" id="UP000031563">
    <property type="component" value="Unassembled WGS sequence"/>
</dbReference>
<comment type="caution">
    <text evidence="4">The sequence shown here is derived from an EMBL/GenBank/DDBJ whole genome shotgun (WGS) entry which is preliminary data.</text>
</comment>
<dbReference type="GO" id="GO:0008206">
    <property type="term" value="P:bile acid metabolic process"/>
    <property type="evidence" value="ECO:0007669"/>
    <property type="project" value="UniProtKB-ARBA"/>
</dbReference>
<comment type="similarity">
    <text evidence="1">Belongs to the short-chain dehydrogenases/reductases (SDR) family.</text>
</comment>
<dbReference type="PANTHER" id="PTHR48107:SF16">
    <property type="entry name" value="NADPH-DEPENDENT ALDEHYDE REDUCTASE 1, CHLOROPLASTIC"/>
    <property type="match status" value="1"/>
</dbReference>
<feature type="region of interest" description="Disordered" evidence="3">
    <location>
        <begin position="1"/>
        <end position="39"/>
    </location>
</feature>